<organism evidence="1 2">
    <name type="scientific">Chitinimonas lacunae</name>
    <dbReference type="NCBI Taxonomy" id="1963018"/>
    <lineage>
        <taxon>Bacteria</taxon>
        <taxon>Pseudomonadati</taxon>
        <taxon>Pseudomonadota</taxon>
        <taxon>Betaproteobacteria</taxon>
        <taxon>Neisseriales</taxon>
        <taxon>Chitinibacteraceae</taxon>
        <taxon>Chitinimonas</taxon>
    </lineage>
</organism>
<dbReference type="Proteomes" id="UP001595791">
    <property type="component" value="Unassembled WGS sequence"/>
</dbReference>
<dbReference type="CDD" id="cd09739">
    <property type="entry name" value="Cas6_I-F"/>
    <property type="match status" value="1"/>
</dbReference>
<accession>A0ABV8MQN8</accession>
<sequence length="187" mass="21323">MDHYVEIRLLRDPEIPATQLLNILFGKLHLALVEGKHDDIGVSFPDLAEEPPSLGTRLRLHGSVTGLGRLLEGSWLRGMRDYIELHSPQPVPQGTQHRCVSRVQSKSSVDRLRRRHMRRHGVSEQEAIARIPDQARRLLDLPYIVLDSHSTDQRFRLFIEHRPLQATPCAGKFNSYGLSGEATVPWF</sequence>
<comment type="caution">
    <text evidence="1">The sequence shown here is derived from an EMBL/GenBank/DDBJ whole genome shotgun (WGS) entry which is preliminary data.</text>
</comment>
<keyword evidence="2" id="KW-1185">Reference proteome</keyword>
<name>A0ABV8MQN8_9NEIS</name>
<proteinExistence type="predicted"/>
<reference evidence="2" key="1">
    <citation type="journal article" date="2019" name="Int. J. Syst. Evol. Microbiol.">
        <title>The Global Catalogue of Microorganisms (GCM) 10K type strain sequencing project: providing services to taxonomists for standard genome sequencing and annotation.</title>
        <authorList>
            <consortium name="The Broad Institute Genomics Platform"/>
            <consortium name="The Broad Institute Genome Sequencing Center for Infectious Disease"/>
            <person name="Wu L."/>
            <person name="Ma J."/>
        </authorList>
    </citation>
    <scope>NUCLEOTIDE SEQUENCE [LARGE SCALE GENOMIC DNA]</scope>
    <source>
        <strain evidence="2">LMG 29894</strain>
    </source>
</reference>
<protein>
    <submittedName>
        <fullName evidence="1">Type I-F CRISPR-associated endoribonuclease Cas6/Csy4</fullName>
    </submittedName>
</protein>
<dbReference type="InterPro" id="IPR013396">
    <property type="entry name" value="CRISPR-assoc_prot_Csy4"/>
</dbReference>
<gene>
    <name evidence="1" type="primary">cas6f</name>
    <name evidence="1" type="ORF">ACFOW7_09505</name>
</gene>
<dbReference type="NCBIfam" id="TIGR02563">
    <property type="entry name" value="cas_Csy4"/>
    <property type="match status" value="1"/>
</dbReference>
<dbReference type="InterPro" id="IPR042564">
    <property type="entry name" value="CRISPR-Cas6/Csy4_sf"/>
</dbReference>
<dbReference type="RefSeq" id="WP_378163497.1">
    <property type="nucleotide sequence ID" value="NZ_JBHSBU010000001.1"/>
</dbReference>
<dbReference type="Gene3D" id="3.30.70.2540">
    <property type="entry name" value="CRISPR-associated endoribonuclease Cas6/Csy4"/>
    <property type="match status" value="1"/>
</dbReference>
<dbReference type="Pfam" id="PF09618">
    <property type="entry name" value="Cas_Csy4"/>
    <property type="match status" value="1"/>
</dbReference>
<evidence type="ECO:0000313" key="1">
    <source>
        <dbReference type="EMBL" id="MFC4159585.1"/>
    </source>
</evidence>
<dbReference type="EMBL" id="JBHSBU010000001">
    <property type="protein sequence ID" value="MFC4159585.1"/>
    <property type="molecule type" value="Genomic_DNA"/>
</dbReference>
<evidence type="ECO:0000313" key="2">
    <source>
        <dbReference type="Proteomes" id="UP001595791"/>
    </source>
</evidence>